<dbReference type="InterPro" id="IPR050493">
    <property type="entry name" value="FAD-dep_Monooxygenase_BioMet"/>
</dbReference>
<feature type="domain" description="FAD-binding" evidence="7">
    <location>
        <begin position="15"/>
        <end position="185"/>
    </location>
</feature>
<comment type="caution">
    <text evidence="8">The sequence shown here is derived from an EMBL/GenBank/DDBJ whole genome shotgun (WGS) entry which is preliminary data.</text>
</comment>
<feature type="transmembrane region" description="Helical" evidence="6">
    <location>
        <begin position="12"/>
        <end position="31"/>
    </location>
</feature>
<sequence length="395" mass="44270">MSESPPNSHSKPIRILIIGAGISGLATALALHQKNQKQPNSASFQITVLESTPVLQEIGAGIQIPPNSSRYLVEWGLEEKFKERVNWAEALVVRKWDDGTQISRNELGGMEGVFEDPHWFIHRADYQQILYHAVLEGGIEILLNHRVIDISSTNGKPTIHFQNGRCMDADLVIGADGIHSQTRNFVLGQEIKPLESACCAHRVTIPASRMESHPLTAKLLSEKCDIAELREYYEEWDLTVRALLRLVERVGKWKLGYLPPLERWVGRDGNVVVVGDAAHGMLPHLAQGAAVSLEDGVALAECLEGVKGVEDIREKLIAFEGVRKERCEIISKVASLIPERGKVREKNGIKRLVKSFRRDSEFRTWLYGYDTVIETKKYLDVLSPEKEKGTIDKES</sequence>
<keyword evidence="6" id="KW-0472">Membrane</keyword>
<dbReference type="EMBL" id="CAJVRL010000092">
    <property type="protein sequence ID" value="CAG8959820.1"/>
    <property type="molecule type" value="Genomic_DNA"/>
</dbReference>
<evidence type="ECO:0000256" key="3">
    <source>
        <dbReference type="ARBA" id="ARBA00022827"/>
    </source>
</evidence>
<evidence type="ECO:0000256" key="5">
    <source>
        <dbReference type="ARBA" id="ARBA00023033"/>
    </source>
</evidence>
<dbReference type="PANTHER" id="PTHR13789:SF147">
    <property type="entry name" value="PUTATIVE (AFU_ORTHOLOGUE AFUA_2G01950)-RELATED"/>
    <property type="match status" value="1"/>
</dbReference>
<name>A0A9N9L8U1_9HELO</name>
<feature type="domain" description="FAD-binding" evidence="7">
    <location>
        <begin position="267"/>
        <end position="303"/>
    </location>
</feature>
<proteinExistence type="inferred from homology"/>
<keyword evidence="9" id="KW-1185">Reference proteome</keyword>
<dbReference type="SUPFAM" id="SSF51905">
    <property type="entry name" value="FAD/NAD(P)-binding domain"/>
    <property type="match status" value="1"/>
</dbReference>
<evidence type="ECO:0000256" key="6">
    <source>
        <dbReference type="SAM" id="Phobius"/>
    </source>
</evidence>
<evidence type="ECO:0000313" key="9">
    <source>
        <dbReference type="Proteomes" id="UP000696280"/>
    </source>
</evidence>
<reference evidence="8" key="1">
    <citation type="submission" date="2021-07" db="EMBL/GenBank/DDBJ databases">
        <authorList>
            <person name="Durling M."/>
        </authorList>
    </citation>
    <scope>NUCLEOTIDE SEQUENCE</scope>
</reference>
<accession>A0A9N9L8U1</accession>
<evidence type="ECO:0000256" key="1">
    <source>
        <dbReference type="ARBA" id="ARBA00007992"/>
    </source>
</evidence>
<evidence type="ECO:0000313" key="8">
    <source>
        <dbReference type="EMBL" id="CAG8959820.1"/>
    </source>
</evidence>
<keyword evidence="6" id="KW-1133">Transmembrane helix</keyword>
<dbReference type="GO" id="GO:0071949">
    <property type="term" value="F:FAD binding"/>
    <property type="evidence" value="ECO:0007669"/>
    <property type="project" value="InterPro"/>
</dbReference>
<evidence type="ECO:0000256" key="4">
    <source>
        <dbReference type="ARBA" id="ARBA00023002"/>
    </source>
</evidence>
<dbReference type="PRINTS" id="PR00420">
    <property type="entry name" value="RNGMNOXGNASE"/>
</dbReference>
<dbReference type="AlphaFoldDB" id="A0A9N9L8U1"/>
<keyword evidence="3" id="KW-0274">FAD</keyword>
<keyword evidence="2" id="KW-0285">Flavoprotein</keyword>
<keyword evidence="5" id="KW-0503">Monooxygenase</keyword>
<dbReference type="Pfam" id="PF01494">
    <property type="entry name" value="FAD_binding_3"/>
    <property type="match status" value="2"/>
</dbReference>
<dbReference type="InterPro" id="IPR036188">
    <property type="entry name" value="FAD/NAD-bd_sf"/>
</dbReference>
<dbReference type="InterPro" id="IPR002938">
    <property type="entry name" value="FAD-bd"/>
</dbReference>
<dbReference type="Proteomes" id="UP000696280">
    <property type="component" value="Unassembled WGS sequence"/>
</dbReference>
<organism evidence="8 9">
    <name type="scientific">Hymenoscyphus fraxineus</name>
    <dbReference type="NCBI Taxonomy" id="746836"/>
    <lineage>
        <taxon>Eukaryota</taxon>
        <taxon>Fungi</taxon>
        <taxon>Dikarya</taxon>
        <taxon>Ascomycota</taxon>
        <taxon>Pezizomycotina</taxon>
        <taxon>Leotiomycetes</taxon>
        <taxon>Helotiales</taxon>
        <taxon>Helotiaceae</taxon>
        <taxon>Hymenoscyphus</taxon>
    </lineage>
</organism>
<dbReference type="PANTHER" id="PTHR13789">
    <property type="entry name" value="MONOOXYGENASE"/>
    <property type="match status" value="1"/>
</dbReference>
<protein>
    <recommendedName>
        <fullName evidence="7">FAD-binding domain-containing protein</fullName>
    </recommendedName>
</protein>
<keyword evidence="4" id="KW-0560">Oxidoreductase</keyword>
<dbReference type="Gene3D" id="3.50.50.60">
    <property type="entry name" value="FAD/NAD(P)-binding domain"/>
    <property type="match status" value="2"/>
</dbReference>
<dbReference type="GO" id="GO:0004497">
    <property type="term" value="F:monooxygenase activity"/>
    <property type="evidence" value="ECO:0007669"/>
    <property type="project" value="UniProtKB-KW"/>
</dbReference>
<gene>
    <name evidence="8" type="ORF">HYFRA_00001728</name>
</gene>
<evidence type="ECO:0000256" key="2">
    <source>
        <dbReference type="ARBA" id="ARBA00022630"/>
    </source>
</evidence>
<keyword evidence="6" id="KW-0812">Transmembrane</keyword>
<comment type="similarity">
    <text evidence="1">Belongs to the paxM FAD-dependent monooxygenase family.</text>
</comment>
<dbReference type="OrthoDB" id="16820at2759"/>
<evidence type="ECO:0000259" key="7">
    <source>
        <dbReference type="Pfam" id="PF01494"/>
    </source>
</evidence>